<name>A0A2U1KVC8_ARTAN</name>
<dbReference type="InterPro" id="IPR026960">
    <property type="entry name" value="RVT-Znf"/>
</dbReference>
<dbReference type="InterPro" id="IPR012677">
    <property type="entry name" value="Nucleotide-bd_a/b_plait_sf"/>
</dbReference>
<dbReference type="CDD" id="cd00590">
    <property type="entry name" value="RRM_SF"/>
    <property type="match status" value="1"/>
</dbReference>
<dbReference type="SMART" id="SM00360">
    <property type="entry name" value="RRM"/>
    <property type="match status" value="1"/>
</dbReference>
<keyword evidence="1" id="KW-0694">RNA-binding</keyword>
<sequence length="1201" mass="136181">MGDWQNVPVRRKLGRQNSKGDSKGLGDTTKFYISNIPTGCNPWEVSEFLGCFGEVVGSYIARKRDKDGNRFGFVTFKKVWNALDLEKRMNGVKMGQCRLRVNVAKFAVENIGLWESEEKSGRDKEKQEARYGRNDEVNEAVRRPVVKLHPIRPGAGLSFKAALDGKTGVNQGCKVESSCKSIKVPDNVVAFFEIRGKSLIGKVSDLKTLTCMNKYLTDNGFGGFNIVYARGLSLFLNFQEKGEALDFLTKNGGQSLSFERVAWLKIHGVPINLATNETFDEIASLFGKVIHPSQLCLDDGDISVGMVGVLVSEGEKIKDSVNLRWLNKIFKTWITEDSGTWDPECMGAVVRKKFEVVVPLDSSCDVVVPEVMHEPAPVIGMVEDEMVDNIMEEGEFRFPLHGENGETQRVHGKKQGTVSNDDAIMKDVDIGKEYFGSAHNIGLKPKGRPGRKNKKSQKAKNVNNSPVEASRPKKRSRQEEDDPFDLDRFIGIVNNNVKSGGVVENGTYDLESSVRSGEVETELGTMVDDAIEKEVENTIKIGVVLGVDLTEQEVLVRNSIEEEGGLDKGPWISKLKKDQGVDFLAVQETKMEDYSCFNGKSIWGNNNFGMEFVGSIGQSGGLMCMWDKGVFSLSSCTKNRNFLLVSGVLTGINEVVNIINVYAPQGVVAKRVLWDLIVGFEEAVCTAASLVNVGQPPDIFLSKKFRRIRDSIKKWKGAMLDKEKVEEETARTEIESLESEMEASGLSEEEEWIYAESKKVLRELEWGWRFKTEGDSLWCEVVKALHVTNRSWDFLPVRKSLCGVWSNIVKTMSRTVVAGLPIRRFFKGKVGCGLYIAFWIDPWLLNVPLMVICPRLFRLESFRRCKVSERLNRTELGISRVWSWKRPVMTDEEKCEWEVLDSLLEGAEMAESKDNWVWVWANDGVFSVGAVRRLLNNDRDYSNIHVFEWCKWIPIKYNIFGWRAEMGKIPTAMALRHRNIPINDVSCPFCGDVEETVDHLFTGCLVANALWQHFTSWCKVHNWFAFSFKDLVDIHNFVGLTGKAKDIFHGIILIGCWSIWRARNRIKFQNKKYRMVNIIGEVKELGFLWAKNRAKVSSLSWVDWCNFVIIQYNNIHLIILTFYHTLVFTIKDYVEKNSNLTPQYLMPLSTEILYLNPHSLIPQITMHNVQQLQGSGYYTLGLQPLQTLISKVLLYHTLYVF</sequence>
<dbReference type="Pfam" id="PF13966">
    <property type="entry name" value="zf-RVT"/>
    <property type="match status" value="1"/>
</dbReference>
<evidence type="ECO:0000256" key="2">
    <source>
        <dbReference type="SAM" id="MobiDB-lite"/>
    </source>
</evidence>
<dbReference type="GO" id="GO:0003964">
    <property type="term" value="F:RNA-directed DNA polymerase activity"/>
    <property type="evidence" value="ECO:0007669"/>
    <property type="project" value="UniProtKB-KW"/>
</dbReference>
<keyword evidence="4" id="KW-0808">Transferase</keyword>
<dbReference type="EMBL" id="PKPP01013595">
    <property type="protein sequence ID" value="PWA40708.1"/>
    <property type="molecule type" value="Genomic_DNA"/>
</dbReference>
<comment type="caution">
    <text evidence="4">The sequence shown here is derived from an EMBL/GenBank/DDBJ whole genome shotgun (WGS) entry which is preliminary data.</text>
</comment>
<keyword evidence="5" id="KW-1185">Reference proteome</keyword>
<proteinExistence type="predicted"/>
<dbReference type="InterPro" id="IPR036691">
    <property type="entry name" value="Endo/exonu/phosph_ase_sf"/>
</dbReference>
<dbReference type="SUPFAM" id="SSF54928">
    <property type="entry name" value="RNA-binding domain, RBD"/>
    <property type="match status" value="1"/>
</dbReference>
<dbReference type="GO" id="GO:0003723">
    <property type="term" value="F:RNA binding"/>
    <property type="evidence" value="ECO:0007669"/>
    <property type="project" value="UniProtKB-UniRule"/>
</dbReference>
<evidence type="ECO:0000313" key="4">
    <source>
        <dbReference type="EMBL" id="PWA40708.1"/>
    </source>
</evidence>
<gene>
    <name evidence="4" type="ORF">CTI12_AA559860</name>
</gene>
<feature type="domain" description="RRM" evidence="3">
    <location>
        <begin position="29"/>
        <end position="106"/>
    </location>
</feature>
<dbReference type="Proteomes" id="UP000245207">
    <property type="component" value="Unassembled WGS sequence"/>
</dbReference>
<feature type="compositionally biased region" description="Basic residues" evidence="2">
    <location>
        <begin position="445"/>
        <end position="458"/>
    </location>
</feature>
<evidence type="ECO:0000259" key="3">
    <source>
        <dbReference type="PROSITE" id="PS50102"/>
    </source>
</evidence>
<dbReference type="PANTHER" id="PTHR33116:SF78">
    <property type="entry name" value="OS12G0587133 PROTEIN"/>
    <property type="match status" value="1"/>
</dbReference>
<dbReference type="Pfam" id="PF00076">
    <property type="entry name" value="RRM_1"/>
    <property type="match status" value="1"/>
</dbReference>
<feature type="region of interest" description="Disordered" evidence="2">
    <location>
        <begin position="1"/>
        <end position="22"/>
    </location>
</feature>
<keyword evidence="4" id="KW-0695">RNA-directed DNA polymerase</keyword>
<reference evidence="4 5" key="1">
    <citation type="journal article" date="2018" name="Mol. Plant">
        <title>The genome of Artemisia annua provides insight into the evolution of Asteraceae family and artemisinin biosynthesis.</title>
        <authorList>
            <person name="Shen Q."/>
            <person name="Zhang L."/>
            <person name="Liao Z."/>
            <person name="Wang S."/>
            <person name="Yan T."/>
            <person name="Shi P."/>
            <person name="Liu M."/>
            <person name="Fu X."/>
            <person name="Pan Q."/>
            <person name="Wang Y."/>
            <person name="Lv Z."/>
            <person name="Lu X."/>
            <person name="Zhang F."/>
            <person name="Jiang W."/>
            <person name="Ma Y."/>
            <person name="Chen M."/>
            <person name="Hao X."/>
            <person name="Li L."/>
            <person name="Tang Y."/>
            <person name="Lv G."/>
            <person name="Zhou Y."/>
            <person name="Sun X."/>
            <person name="Brodelius P.E."/>
            <person name="Rose J.K.C."/>
            <person name="Tang K."/>
        </authorList>
    </citation>
    <scope>NUCLEOTIDE SEQUENCE [LARGE SCALE GENOMIC DNA]</scope>
    <source>
        <strain evidence="5">cv. Huhao1</strain>
        <tissue evidence="4">Leaf</tissue>
    </source>
</reference>
<organism evidence="4 5">
    <name type="scientific">Artemisia annua</name>
    <name type="common">Sweet wormwood</name>
    <dbReference type="NCBI Taxonomy" id="35608"/>
    <lineage>
        <taxon>Eukaryota</taxon>
        <taxon>Viridiplantae</taxon>
        <taxon>Streptophyta</taxon>
        <taxon>Embryophyta</taxon>
        <taxon>Tracheophyta</taxon>
        <taxon>Spermatophyta</taxon>
        <taxon>Magnoliopsida</taxon>
        <taxon>eudicotyledons</taxon>
        <taxon>Gunneridae</taxon>
        <taxon>Pentapetalae</taxon>
        <taxon>asterids</taxon>
        <taxon>campanulids</taxon>
        <taxon>Asterales</taxon>
        <taxon>Asteraceae</taxon>
        <taxon>Asteroideae</taxon>
        <taxon>Anthemideae</taxon>
        <taxon>Artemisiinae</taxon>
        <taxon>Artemisia</taxon>
    </lineage>
</organism>
<dbReference type="PANTHER" id="PTHR33116">
    <property type="entry name" value="REVERSE TRANSCRIPTASE ZINC-BINDING DOMAIN-CONTAINING PROTEIN-RELATED-RELATED"/>
    <property type="match status" value="1"/>
</dbReference>
<dbReference type="PROSITE" id="PS50102">
    <property type="entry name" value="RRM"/>
    <property type="match status" value="1"/>
</dbReference>
<dbReference type="InterPro" id="IPR035979">
    <property type="entry name" value="RBD_domain_sf"/>
</dbReference>
<dbReference type="Gene3D" id="3.30.70.330">
    <property type="match status" value="1"/>
</dbReference>
<protein>
    <submittedName>
        <fullName evidence="4">RNA-directed DNA polymerase, eukaryota</fullName>
    </submittedName>
</protein>
<evidence type="ECO:0000256" key="1">
    <source>
        <dbReference type="PROSITE-ProRule" id="PRU00176"/>
    </source>
</evidence>
<keyword evidence="4" id="KW-0548">Nucleotidyltransferase</keyword>
<feature type="region of interest" description="Disordered" evidence="2">
    <location>
        <begin position="439"/>
        <end position="482"/>
    </location>
</feature>
<dbReference type="InterPro" id="IPR000504">
    <property type="entry name" value="RRM_dom"/>
</dbReference>
<evidence type="ECO:0000313" key="5">
    <source>
        <dbReference type="Proteomes" id="UP000245207"/>
    </source>
</evidence>
<dbReference type="OrthoDB" id="8942927at2759"/>
<dbReference type="AlphaFoldDB" id="A0A2U1KVC8"/>
<accession>A0A2U1KVC8</accession>
<dbReference type="SUPFAM" id="SSF56219">
    <property type="entry name" value="DNase I-like"/>
    <property type="match status" value="1"/>
</dbReference>